<dbReference type="InterPro" id="IPR019894">
    <property type="entry name" value="Patatin-related_protein"/>
</dbReference>
<keyword evidence="1 2" id="KW-0443">Lipid metabolism</keyword>
<evidence type="ECO:0000256" key="2">
    <source>
        <dbReference type="PROSITE-ProRule" id="PRU01161"/>
    </source>
</evidence>
<dbReference type="EMBL" id="BAAAEM010000002">
    <property type="protein sequence ID" value="GAA0474581.1"/>
    <property type="molecule type" value="Genomic_DNA"/>
</dbReference>
<dbReference type="Pfam" id="PF01734">
    <property type="entry name" value="Patatin"/>
    <property type="match status" value="1"/>
</dbReference>
<dbReference type="Pfam" id="PF11856">
    <property type="entry name" value="DUF3376"/>
    <property type="match status" value="1"/>
</dbReference>
<reference evidence="5" key="1">
    <citation type="journal article" date="2019" name="Int. J. Syst. Evol. Microbiol.">
        <title>The Global Catalogue of Microorganisms (GCM) 10K type strain sequencing project: providing services to taxonomists for standard genome sequencing and annotation.</title>
        <authorList>
            <consortium name="The Broad Institute Genomics Platform"/>
            <consortium name="The Broad Institute Genome Sequencing Center for Infectious Disease"/>
            <person name="Wu L."/>
            <person name="Ma J."/>
        </authorList>
    </citation>
    <scope>NUCLEOTIDE SEQUENCE [LARGE SCALE GENOMIC DNA]</scope>
    <source>
        <strain evidence="5">JCM 14162</strain>
    </source>
</reference>
<accession>A0ABN1AEL6</accession>
<keyword evidence="2" id="KW-0442">Lipid degradation</keyword>
<feature type="short sequence motif" description="GXSXG" evidence="2">
    <location>
        <begin position="77"/>
        <end position="81"/>
    </location>
</feature>
<gene>
    <name evidence="4" type="ORF">GCM10009096_15150</name>
</gene>
<dbReference type="InterPro" id="IPR016035">
    <property type="entry name" value="Acyl_Trfase/lysoPLipase"/>
</dbReference>
<evidence type="ECO:0000256" key="1">
    <source>
        <dbReference type="ARBA" id="ARBA00023098"/>
    </source>
</evidence>
<name>A0ABN1AEL6_9SPHN</name>
<evidence type="ECO:0000259" key="3">
    <source>
        <dbReference type="PROSITE" id="PS51635"/>
    </source>
</evidence>
<evidence type="ECO:0000313" key="4">
    <source>
        <dbReference type="EMBL" id="GAA0474581.1"/>
    </source>
</evidence>
<proteinExistence type="predicted"/>
<dbReference type="SUPFAM" id="SSF52151">
    <property type="entry name" value="FabD/lysophospholipase-like"/>
    <property type="match status" value="1"/>
</dbReference>
<dbReference type="RefSeq" id="WP_229955967.1">
    <property type="nucleotide sequence ID" value="NZ_BAAAEM010000002.1"/>
</dbReference>
<dbReference type="NCBIfam" id="TIGR03607">
    <property type="entry name" value="patatin-like protein"/>
    <property type="match status" value="1"/>
</dbReference>
<dbReference type="InterPro" id="IPR002641">
    <property type="entry name" value="PNPLA_dom"/>
</dbReference>
<organism evidence="4 5">
    <name type="scientific">Parasphingorhabdus litoris</name>
    <dbReference type="NCBI Taxonomy" id="394733"/>
    <lineage>
        <taxon>Bacteria</taxon>
        <taxon>Pseudomonadati</taxon>
        <taxon>Pseudomonadota</taxon>
        <taxon>Alphaproteobacteria</taxon>
        <taxon>Sphingomonadales</taxon>
        <taxon>Sphingomonadaceae</taxon>
        <taxon>Parasphingorhabdus</taxon>
    </lineage>
</organism>
<evidence type="ECO:0000313" key="5">
    <source>
        <dbReference type="Proteomes" id="UP001500713"/>
    </source>
</evidence>
<feature type="active site" description="Proton acceptor" evidence="2">
    <location>
        <position position="317"/>
    </location>
</feature>
<sequence length="784" mass="87703">MRQKELRLALICYGGVSLAIYMHGITKEIWKLAKASRDFHDGQKDHSCSRGTYYDILEWIEQESTVKLRVLPDIIAGASAGGINGIFLSQAIISGESLEPLTDMWLETADVDTLLDPDARPLSRFSKFWAEPIAWMALGRKGGAVEQTVSKEAREEVKMKLSRFVRARWFAPPFGGKIFSGLIYDALATMKKTKPGPKLLPPGQPLDLFVTVTDFVGHPEKLQLHSPPEALEMEHRITISFSTRGTNGADIADPAELVFAGRATASFPGAFPPFTVTELDSVLSDHNHVWANRRNFLKRILPNQSRAGTADDTVLIDGSVLANAPFAQAIEALKNRPAKREVDRRFVYIDPRPDLDVAKSDRAMQRLQAAQEAEDESLPGFFSTIFGAISNIPREQPIRDNLDDISRRSSRIIQMRQITDNLRAEVEQNVEAIFGRTLFLDRPTAARLAAWRRKSRDKASKLAGFSYSAYGHLKLATVLEDIAHTVRRAKAEPNVHNHQALRETLWSEMRTRGFENIGKKGGAGPSKLAADFFRQHDLGYRIRRLRFLARRFAEDLDSAHPDDYAVIEQMHDVIYDCLSLYIERETIEYLGDEFVALAAQAEAQPSAMLECLANARDLAAADALVDAKLAEAMAGLPKAEKRSMLLAFLGFPFYDIATLPLLQGEGLDEFDPIKVDRISPEDAKSIRQGGVAATLKGIEFNNFGAFFSRSYRENDYLWGRLHGAERMVDILLSTLPEPKRPDAAKTLKFKKTIFRAIVDEEEKRLTKAGPLITSLRKEINRATP</sequence>
<protein>
    <recommendedName>
        <fullName evidence="3">PNPLA domain-containing protein</fullName>
    </recommendedName>
</protein>
<dbReference type="Gene3D" id="3.40.1090.10">
    <property type="entry name" value="Cytosolic phospholipase A2 catalytic domain"/>
    <property type="match status" value="1"/>
</dbReference>
<dbReference type="Proteomes" id="UP001500713">
    <property type="component" value="Unassembled WGS sequence"/>
</dbReference>
<keyword evidence="5" id="KW-1185">Reference proteome</keyword>
<feature type="domain" description="PNPLA" evidence="3">
    <location>
        <begin position="10"/>
        <end position="330"/>
    </location>
</feature>
<comment type="caution">
    <text evidence="4">The sequence shown here is derived from an EMBL/GenBank/DDBJ whole genome shotgun (WGS) entry which is preliminary data.</text>
</comment>
<dbReference type="PROSITE" id="PS51635">
    <property type="entry name" value="PNPLA"/>
    <property type="match status" value="1"/>
</dbReference>
<keyword evidence="2" id="KW-0378">Hydrolase</keyword>
<comment type="caution">
    <text evidence="2">Lacks conserved residue(s) required for the propagation of feature annotation.</text>
</comment>
<feature type="active site" description="Nucleophile" evidence="2">
    <location>
        <position position="79"/>
    </location>
</feature>
<dbReference type="InterPro" id="IPR024282">
    <property type="entry name" value="DUF3376"/>
</dbReference>